<evidence type="ECO:0000313" key="4">
    <source>
        <dbReference type="Proteomes" id="UP000663879"/>
    </source>
</evidence>
<dbReference type="EMBL" id="CAJNOC010008305">
    <property type="protein sequence ID" value="CAF1113579.1"/>
    <property type="molecule type" value="Genomic_DNA"/>
</dbReference>
<sequence>ENQTNSQQNTQNNNSSVESSTNLSINKNVANAEFYRVNNQIRNIYKNKIWTNFTVSMFNRHLEKGTTPSALFFDKFPRPFLSRDKDFVKEYNEIIEKAQKEIMNLCIKYLSNRIDTMDTDLKNIHEKLRPYFEKDELDSKFDEIESREEYHLRPKMKKSMEKVNRIYAKKFEVLETVNNSDSNISNVSQNNFERSTNGSNRSTNFAGFNRSNVKFTNRYNDYRKRNDKFFSSRSSSKNRFYNSSTNSSLSNLSFNQRNIGRFSRGSSKDRTTNVNTNHRQRFSNSNQNCDSLDCFFKETRHKIDIKNIPLQKETIDFKFELYKNLMNLDYDLNFNINRDQFEALKKYIKYKPFKVIECDKNIGVGLISQENYVKLANDHLENREFYFKLENDPLNEVTQCINSTLRELCFRKDISKSLLKKLLIDKGQLGNFRILAKLHKEKFGIRPIISYKNSIISNLCLLIDLLLQPWVKKLNSFIKDSQNLIQDLNNNRFPVDSKIFSCDFESLYTNMGLVLALKIVTEFMQDKLESEHITIRGFNEILKIVLFNNYFKFFDYFFKQIKGIAMGTKCGPALANIFVNFFEEKFLLLHKPLYYKRYIDDIFIITKCDFDISILSNFFDTLKLNIVGGEEVNFLDLLIKIDKITGKIIFRLFIKPTNSFNYLFIDSNHPNFIFKNIPKGVLIRVRRTCSYFSDYLYYSSKFIEQLEKKGFKYSNLRKICSGIGDANQQELITYKLRNKENFNKSLIMKFPFSKNLTNLKEIIKKSYVNCS</sequence>
<evidence type="ECO:0000259" key="2">
    <source>
        <dbReference type="PROSITE" id="PS50878"/>
    </source>
</evidence>
<dbReference type="OrthoDB" id="6782675at2759"/>
<evidence type="ECO:0000313" key="3">
    <source>
        <dbReference type="EMBL" id="CAF1113579.1"/>
    </source>
</evidence>
<organism evidence="3 4">
    <name type="scientific">Brachionus calyciflorus</name>
    <dbReference type="NCBI Taxonomy" id="104777"/>
    <lineage>
        <taxon>Eukaryota</taxon>
        <taxon>Metazoa</taxon>
        <taxon>Spiralia</taxon>
        <taxon>Gnathifera</taxon>
        <taxon>Rotifera</taxon>
        <taxon>Eurotatoria</taxon>
        <taxon>Monogononta</taxon>
        <taxon>Pseudotrocha</taxon>
        <taxon>Ploima</taxon>
        <taxon>Brachionidae</taxon>
        <taxon>Brachionus</taxon>
    </lineage>
</organism>
<protein>
    <recommendedName>
        <fullName evidence="2">Reverse transcriptase domain-containing protein</fullName>
    </recommendedName>
</protein>
<comment type="caution">
    <text evidence="3">The sequence shown here is derived from an EMBL/GenBank/DDBJ whole genome shotgun (WGS) entry which is preliminary data.</text>
</comment>
<name>A0A814Q0H8_9BILA</name>
<dbReference type="Proteomes" id="UP000663879">
    <property type="component" value="Unassembled WGS sequence"/>
</dbReference>
<dbReference type="AlphaFoldDB" id="A0A814Q0H8"/>
<feature type="region of interest" description="Disordered" evidence="1">
    <location>
        <begin position="1"/>
        <end position="21"/>
    </location>
</feature>
<feature type="region of interest" description="Disordered" evidence="1">
    <location>
        <begin position="260"/>
        <end position="282"/>
    </location>
</feature>
<dbReference type="PROSITE" id="PS50878">
    <property type="entry name" value="RT_POL"/>
    <property type="match status" value="1"/>
</dbReference>
<reference evidence="3" key="1">
    <citation type="submission" date="2021-02" db="EMBL/GenBank/DDBJ databases">
        <authorList>
            <person name="Nowell W R."/>
        </authorList>
    </citation>
    <scope>NUCLEOTIDE SEQUENCE</scope>
    <source>
        <strain evidence="3">Ploen Becks lab</strain>
    </source>
</reference>
<dbReference type="PANTHER" id="PTHR21301">
    <property type="entry name" value="REVERSE TRANSCRIPTASE"/>
    <property type="match status" value="1"/>
</dbReference>
<gene>
    <name evidence="3" type="ORF">OXX778_LOCUS21731</name>
</gene>
<feature type="domain" description="Reverse transcriptase" evidence="2">
    <location>
        <begin position="416"/>
        <end position="665"/>
    </location>
</feature>
<dbReference type="InterPro" id="IPR000477">
    <property type="entry name" value="RT_dom"/>
</dbReference>
<feature type="non-terminal residue" evidence="3">
    <location>
        <position position="1"/>
    </location>
</feature>
<feature type="compositionally biased region" description="Polar residues" evidence="1">
    <location>
        <begin position="272"/>
        <end position="282"/>
    </location>
</feature>
<keyword evidence="4" id="KW-1185">Reference proteome</keyword>
<accession>A0A814Q0H8</accession>
<proteinExistence type="predicted"/>
<evidence type="ECO:0000256" key="1">
    <source>
        <dbReference type="SAM" id="MobiDB-lite"/>
    </source>
</evidence>
<feature type="non-terminal residue" evidence="3">
    <location>
        <position position="771"/>
    </location>
</feature>
<dbReference type="PANTHER" id="PTHR21301:SF10">
    <property type="entry name" value="REVERSE TRANSCRIPTASE DOMAIN-CONTAINING PROTEIN"/>
    <property type="match status" value="1"/>
</dbReference>